<dbReference type="EMBL" id="JANQDX010000001">
    <property type="protein sequence ID" value="KAL0928733.1"/>
    <property type="molecule type" value="Genomic_DNA"/>
</dbReference>
<evidence type="ECO:0000313" key="2">
    <source>
        <dbReference type="Proteomes" id="UP001552299"/>
    </source>
</evidence>
<gene>
    <name evidence="1" type="ORF">M5K25_000652</name>
</gene>
<organism evidence="1 2">
    <name type="scientific">Dendrobium thyrsiflorum</name>
    <name type="common">Pinecone-like raceme dendrobium</name>
    <name type="synonym">Orchid</name>
    <dbReference type="NCBI Taxonomy" id="117978"/>
    <lineage>
        <taxon>Eukaryota</taxon>
        <taxon>Viridiplantae</taxon>
        <taxon>Streptophyta</taxon>
        <taxon>Embryophyta</taxon>
        <taxon>Tracheophyta</taxon>
        <taxon>Spermatophyta</taxon>
        <taxon>Magnoliopsida</taxon>
        <taxon>Liliopsida</taxon>
        <taxon>Asparagales</taxon>
        <taxon>Orchidaceae</taxon>
        <taxon>Epidendroideae</taxon>
        <taxon>Malaxideae</taxon>
        <taxon>Dendrobiinae</taxon>
        <taxon>Dendrobium</taxon>
    </lineage>
</organism>
<evidence type="ECO:0000313" key="1">
    <source>
        <dbReference type="EMBL" id="KAL0928733.1"/>
    </source>
</evidence>
<name>A0ABD0VW37_DENTH</name>
<comment type="caution">
    <text evidence="1">The sequence shown here is derived from an EMBL/GenBank/DDBJ whole genome shotgun (WGS) entry which is preliminary data.</text>
</comment>
<proteinExistence type="predicted"/>
<sequence>MEKIESESGILGEEVTAPAANVAIFILNVCPFLSFEGSKLEPFIRTLVGTHELAASANRLGGIATSTSITCMHFPLLDFEKSNADTATYPS</sequence>
<protein>
    <submittedName>
        <fullName evidence="1">Uncharacterized protein</fullName>
    </submittedName>
</protein>
<dbReference type="AlphaFoldDB" id="A0ABD0VW37"/>
<reference evidence="1 2" key="1">
    <citation type="journal article" date="2024" name="Plant Biotechnol. J.">
        <title>Dendrobium thyrsiflorum genome and its molecular insights into genes involved in important horticultural traits.</title>
        <authorList>
            <person name="Chen B."/>
            <person name="Wang J.Y."/>
            <person name="Zheng P.J."/>
            <person name="Li K.L."/>
            <person name="Liang Y.M."/>
            <person name="Chen X.F."/>
            <person name="Zhang C."/>
            <person name="Zhao X."/>
            <person name="He X."/>
            <person name="Zhang G.Q."/>
            <person name="Liu Z.J."/>
            <person name="Xu Q."/>
        </authorList>
    </citation>
    <scope>NUCLEOTIDE SEQUENCE [LARGE SCALE GENOMIC DNA]</scope>
    <source>
        <strain evidence="1">GZMU011</strain>
    </source>
</reference>
<keyword evidence="2" id="KW-1185">Reference proteome</keyword>
<dbReference type="Proteomes" id="UP001552299">
    <property type="component" value="Unassembled WGS sequence"/>
</dbReference>
<accession>A0ABD0VW37</accession>